<dbReference type="EMBL" id="BPUS01000005">
    <property type="protein sequence ID" value="GJH25876.1"/>
    <property type="molecule type" value="Genomic_DNA"/>
</dbReference>
<reference evidence="1" key="1">
    <citation type="submission" date="2022-09" db="EMBL/GenBank/DDBJ databases">
        <title>Isolation and characterization of 3-chlorobenzoate degrading bacteria from soils in Shizuoka.</title>
        <authorList>
            <person name="Ifat A."/>
            <person name="Ogawa N."/>
            <person name="Kimbara K."/>
            <person name="Moriuchi R."/>
            <person name="Dohra H."/>
            <person name="Shintani M."/>
        </authorList>
    </citation>
    <scope>NUCLEOTIDE SEQUENCE</scope>
    <source>
        <strain evidence="1">19CS4-2</strain>
    </source>
</reference>
<gene>
    <name evidence="1" type="ORF">CBA19CS42_15190</name>
</gene>
<dbReference type="Proteomes" id="UP001055111">
    <property type="component" value="Unassembled WGS sequence"/>
</dbReference>
<organism evidence="1 2">
    <name type="scientific">Caballeronia novacaledonica</name>
    <dbReference type="NCBI Taxonomy" id="1544861"/>
    <lineage>
        <taxon>Bacteria</taxon>
        <taxon>Pseudomonadati</taxon>
        <taxon>Pseudomonadota</taxon>
        <taxon>Betaproteobacteria</taxon>
        <taxon>Burkholderiales</taxon>
        <taxon>Burkholderiaceae</taxon>
        <taxon>Caballeronia</taxon>
    </lineage>
</organism>
<comment type="caution">
    <text evidence="1">The sequence shown here is derived from an EMBL/GenBank/DDBJ whole genome shotgun (WGS) entry which is preliminary data.</text>
</comment>
<evidence type="ECO:0000313" key="1">
    <source>
        <dbReference type="EMBL" id="GJH25876.1"/>
    </source>
</evidence>
<evidence type="ECO:0000313" key="2">
    <source>
        <dbReference type="Proteomes" id="UP001055111"/>
    </source>
</evidence>
<dbReference type="AlphaFoldDB" id="A0AA37MQ49"/>
<sequence>MSTNKVTQASLTILEMGGREIGTGKYQDAFDFLEQLDQQGVNEAGDSGTKC</sequence>
<accession>A0AA37MQ49</accession>
<proteinExistence type="predicted"/>
<name>A0AA37MQ49_9BURK</name>
<dbReference type="RefSeq" id="WP_238212513.1">
    <property type="nucleotide sequence ID" value="NZ_BPUS01000005.1"/>
</dbReference>
<protein>
    <submittedName>
        <fullName evidence="1">Uncharacterized protein</fullName>
    </submittedName>
</protein>